<evidence type="ECO:0000313" key="3">
    <source>
        <dbReference type="Proteomes" id="UP001595645"/>
    </source>
</evidence>
<dbReference type="Proteomes" id="UP001595645">
    <property type="component" value="Unassembled WGS sequence"/>
</dbReference>
<evidence type="ECO:0000313" key="2">
    <source>
        <dbReference type="EMBL" id="MFC3453984.1"/>
    </source>
</evidence>
<comment type="caution">
    <text evidence="2">The sequence shown here is derived from an EMBL/GenBank/DDBJ whole genome shotgun (WGS) entry which is preliminary data.</text>
</comment>
<accession>A0ABV7P4G5</accession>
<organism evidence="2 3">
    <name type="scientific">Amycolatopsis speibonae</name>
    <dbReference type="NCBI Taxonomy" id="1450224"/>
    <lineage>
        <taxon>Bacteria</taxon>
        <taxon>Bacillati</taxon>
        <taxon>Actinomycetota</taxon>
        <taxon>Actinomycetes</taxon>
        <taxon>Pseudonocardiales</taxon>
        <taxon>Pseudonocardiaceae</taxon>
        <taxon>Amycolatopsis</taxon>
    </lineage>
</organism>
<feature type="region of interest" description="Disordered" evidence="1">
    <location>
        <begin position="15"/>
        <end position="34"/>
    </location>
</feature>
<proteinExistence type="predicted"/>
<protein>
    <recommendedName>
        <fullName evidence="4">C2H2-type domain-containing protein</fullName>
    </recommendedName>
</protein>
<keyword evidence="3" id="KW-1185">Reference proteome</keyword>
<dbReference type="EMBL" id="JBHRWK010000059">
    <property type="protein sequence ID" value="MFC3453984.1"/>
    <property type="molecule type" value="Genomic_DNA"/>
</dbReference>
<name>A0ABV7P4G5_9PSEU</name>
<evidence type="ECO:0000256" key="1">
    <source>
        <dbReference type="SAM" id="MobiDB-lite"/>
    </source>
</evidence>
<dbReference type="RefSeq" id="WP_378243092.1">
    <property type="nucleotide sequence ID" value="NZ_JBHRWK010000059.1"/>
</dbReference>
<gene>
    <name evidence="2" type="ORF">ACFOSH_31495</name>
</gene>
<evidence type="ECO:0008006" key="4">
    <source>
        <dbReference type="Google" id="ProtNLM"/>
    </source>
</evidence>
<sequence length="68" mass="7773">MTIVKERKPPVVRTTVAPGLERRRASDEEQAGWTEEQRKVYECMHCHTAYKPGSGGAHICEHWHEGLT</sequence>
<reference evidence="3" key="1">
    <citation type="journal article" date="2019" name="Int. J. Syst. Evol. Microbiol.">
        <title>The Global Catalogue of Microorganisms (GCM) 10K type strain sequencing project: providing services to taxonomists for standard genome sequencing and annotation.</title>
        <authorList>
            <consortium name="The Broad Institute Genomics Platform"/>
            <consortium name="The Broad Institute Genome Sequencing Center for Infectious Disease"/>
            <person name="Wu L."/>
            <person name="Ma J."/>
        </authorList>
    </citation>
    <scope>NUCLEOTIDE SEQUENCE [LARGE SCALE GENOMIC DNA]</scope>
    <source>
        <strain evidence="3">CGMCC 4.7676</strain>
    </source>
</reference>